<protein>
    <submittedName>
        <fullName evidence="2">Uncharacterized protein</fullName>
    </submittedName>
</protein>
<gene>
    <name evidence="2" type="ORF">Tco_0628853</name>
</gene>
<name>A0ABQ4WRI7_9ASTR</name>
<reference evidence="2" key="1">
    <citation type="journal article" date="2022" name="Int. J. Mol. Sci.">
        <title>Draft Genome of Tanacetum Coccineum: Genomic Comparison of Closely Related Tanacetum-Family Plants.</title>
        <authorList>
            <person name="Yamashiro T."/>
            <person name="Shiraishi A."/>
            <person name="Nakayama K."/>
            <person name="Satake H."/>
        </authorList>
    </citation>
    <scope>NUCLEOTIDE SEQUENCE</scope>
</reference>
<organism evidence="2 3">
    <name type="scientific">Tanacetum coccineum</name>
    <dbReference type="NCBI Taxonomy" id="301880"/>
    <lineage>
        <taxon>Eukaryota</taxon>
        <taxon>Viridiplantae</taxon>
        <taxon>Streptophyta</taxon>
        <taxon>Embryophyta</taxon>
        <taxon>Tracheophyta</taxon>
        <taxon>Spermatophyta</taxon>
        <taxon>Magnoliopsida</taxon>
        <taxon>eudicotyledons</taxon>
        <taxon>Gunneridae</taxon>
        <taxon>Pentapetalae</taxon>
        <taxon>asterids</taxon>
        <taxon>campanulids</taxon>
        <taxon>Asterales</taxon>
        <taxon>Asteraceae</taxon>
        <taxon>Asteroideae</taxon>
        <taxon>Anthemideae</taxon>
        <taxon>Anthemidinae</taxon>
        <taxon>Tanacetum</taxon>
    </lineage>
</organism>
<dbReference type="EMBL" id="BQNB010008872">
    <property type="protein sequence ID" value="GJS55491.1"/>
    <property type="molecule type" value="Genomic_DNA"/>
</dbReference>
<proteinExistence type="predicted"/>
<comment type="caution">
    <text evidence="2">The sequence shown here is derived from an EMBL/GenBank/DDBJ whole genome shotgun (WGS) entry which is preliminary data.</text>
</comment>
<feature type="region of interest" description="Disordered" evidence="1">
    <location>
        <begin position="182"/>
        <end position="240"/>
    </location>
</feature>
<accession>A0ABQ4WRI7</accession>
<evidence type="ECO:0000256" key="1">
    <source>
        <dbReference type="SAM" id="MobiDB-lite"/>
    </source>
</evidence>
<keyword evidence="3" id="KW-1185">Reference proteome</keyword>
<reference evidence="2" key="2">
    <citation type="submission" date="2022-01" db="EMBL/GenBank/DDBJ databases">
        <authorList>
            <person name="Yamashiro T."/>
            <person name="Shiraishi A."/>
            <person name="Satake H."/>
            <person name="Nakayama K."/>
        </authorList>
    </citation>
    <scope>NUCLEOTIDE SEQUENCE</scope>
</reference>
<sequence>MGRDTIQLEGAISTISGEYLLEFTLEYGILENLHPEVPGLGETIVDFPEGKTLPNSSLTTVSDRRDLNKRIFPTAVDWRASAPRDEMPIAGSYSAADVTLLNTDRAPFQRLPRNLLCLVGLSHHYYLGDDVYPTFLYDDDREMDLFSLVRNPNPFKVKTGTRPRTTHEVPLLTATANRVIDLEDPVASGSPGTPSTVERSPLDFDNKDPAPSLDEGARAEEHVQEGLAHEIPPVETATTT</sequence>
<feature type="compositionally biased region" description="Basic and acidic residues" evidence="1">
    <location>
        <begin position="215"/>
        <end position="228"/>
    </location>
</feature>
<evidence type="ECO:0000313" key="2">
    <source>
        <dbReference type="EMBL" id="GJS55491.1"/>
    </source>
</evidence>
<evidence type="ECO:0000313" key="3">
    <source>
        <dbReference type="Proteomes" id="UP001151760"/>
    </source>
</evidence>
<dbReference type="Proteomes" id="UP001151760">
    <property type="component" value="Unassembled WGS sequence"/>
</dbReference>